<evidence type="ECO:0000313" key="1">
    <source>
        <dbReference type="EMBL" id="KSZ57397.1"/>
    </source>
</evidence>
<sequence length="299" mass="33289">MSTPEYPETPDQDVPVLRDPVLVAAFEGWNDAGDAASGAVEHLELIWDAEPFAELDSEEYYDYQVNRPQVRLVDGVTREIDWPTTRLSLCSPPGSDRDVVLLHGIEPSMRWRSFCDAIIELVDEFEVHTVVLLGALLADTPHTRPVPVTGTAYSSEAAERFKLQTSRYEGPTGITGVLQDAFVRAGIPAVSFWAAIPHYVSNPPNPKATVALLRRVEDVLDLEVPLGELPLLAEEWEQTVTDMIEDDEEIAEYVRTLEERGDAEAEEDISEVIAKIDGDALAAEFERYLRRRGPGGFNR</sequence>
<dbReference type="InterPro" id="IPR008492">
    <property type="entry name" value="Rv2714-like"/>
</dbReference>
<accession>A0A0V9UHC6</accession>
<evidence type="ECO:0000313" key="2">
    <source>
        <dbReference type="Proteomes" id="UP000053060"/>
    </source>
</evidence>
<protein>
    <submittedName>
        <fullName evidence="1">Carboxylate--amine ligase</fullName>
    </submittedName>
</protein>
<reference evidence="1 2" key="2">
    <citation type="journal article" date="2016" name="Genome Announc.">
        <title>Draft Genome Sequence of a Versatile Hydrocarbon-Degrading Bacterium, Rhodococcus pyridinivorans Strain KG-16, Collected from Oil Fields in India.</title>
        <authorList>
            <person name="Aggarwal R.K."/>
            <person name="Dawar C."/>
            <person name="Phanindranath R."/>
            <person name="Mutnuri L."/>
            <person name="Dayal A.M."/>
        </authorList>
    </citation>
    <scope>NUCLEOTIDE SEQUENCE [LARGE SCALE GENOMIC DNA]</scope>
    <source>
        <strain evidence="1 2">KG-16</strain>
    </source>
</reference>
<dbReference type="InterPro" id="IPR038389">
    <property type="entry name" value="PSMG2_sf"/>
</dbReference>
<keyword evidence="1" id="KW-0436">Ligase</keyword>
<reference evidence="2" key="1">
    <citation type="submission" date="2015-01" db="EMBL/GenBank/DDBJ databases">
        <title>Draft genome sequence of Rhodococcus pyridinivorans strain KG-16, a hydrocarbon-degrading bacterium.</title>
        <authorList>
            <person name="Aggarwal R.K."/>
            <person name="Dawar C."/>
        </authorList>
    </citation>
    <scope>NUCLEOTIDE SEQUENCE [LARGE SCALE GENOMIC DNA]</scope>
    <source>
        <strain evidence="2">KG-16</strain>
    </source>
</reference>
<dbReference type="Gene3D" id="3.40.50.10900">
    <property type="entry name" value="PAC-like subunit"/>
    <property type="match status" value="1"/>
</dbReference>
<dbReference type="SUPFAM" id="SSF159659">
    <property type="entry name" value="Cgl1923-like"/>
    <property type="match status" value="1"/>
</dbReference>
<dbReference type="Proteomes" id="UP000053060">
    <property type="component" value="Unassembled WGS sequence"/>
</dbReference>
<gene>
    <name evidence="1" type="ORF">Z045_18105</name>
</gene>
<name>A0A0V9UHC6_9NOCA</name>
<dbReference type="PATRIC" id="fig|1441730.3.peg.3772"/>
<dbReference type="RefSeq" id="WP_016690813.1">
    <property type="nucleotide sequence ID" value="NZ_AZXY01000009.1"/>
</dbReference>
<comment type="caution">
    <text evidence="1">The sequence shown here is derived from an EMBL/GenBank/DDBJ whole genome shotgun (WGS) entry which is preliminary data.</text>
</comment>
<dbReference type="InterPro" id="IPR019151">
    <property type="entry name" value="Proteasome_assmbl_chaperone_2"/>
</dbReference>
<dbReference type="AlphaFoldDB" id="A0A0V9UHC6"/>
<proteinExistence type="predicted"/>
<organism evidence="1 2">
    <name type="scientific">Rhodococcus pyridinivorans KG-16</name>
    <dbReference type="NCBI Taxonomy" id="1441730"/>
    <lineage>
        <taxon>Bacteria</taxon>
        <taxon>Bacillati</taxon>
        <taxon>Actinomycetota</taxon>
        <taxon>Actinomycetes</taxon>
        <taxon>Mycobacteriales</taxon>
        <taxon>Nocardiaceae</taxon>
        <taxon>Rhodococcus</taxon>
    </lineage>
</organism>
<dbReference type="PIRSF" id="PIRSF028754">
    <property type="entry name" value="UCP028754"/>
    <property type="match status" value="1"/>
</dbReference>
<dbReference type="EMBL" id="AZXY01000009">
    <property type="protein sequence ID" value="KSZ57397.1"/>
    <property type="molecule type" value="Genomic_DNA"/>
</dbReference>
<dbReference type="Pfam" id="PF09754">
    <property type="entry name" value="PAC2"/>
    <property type="match status" value="1"/>
</dbReference>
<dbReference type="GO" id="GO:0016874">
    <property type="term" value="F:ligase activity"/>
    <property type="evidence" value="ECO:0007669"/>
    <property type="project" value="UniProtKB-KW"/>
</dbReference>